<keyword evidence="4" id="KW-0138">CF(0)</keyword>
<evidence type="ECO:0000256" key="4">
    <source>
        <dbReference type="ARBA" id="ARBA00022547"/>
    </source>
</evidence>
<comment type="similarity">
    <text evidence="2">Belongs to the ATPase A chain family.</text>
</comment>
<sequence>MKIGDLYFSFTNPSLFMLLTLSLVLLLVHLVTKKGRGKSVPNAWQSLVELIYDFVPNLGMIPYNFTVTILALTGHELGVAISQAHVSTISICIYLNDATNLHQTCLLFIYN</sequence>
<evidence type="ECO:0000256" key="10">
    <source>
        <dbReference type="ARBA" id="ARBA00023136"/>
    </source>
</evidence>
<name>A0AAV1AI39_VICFA</name>
<dbReference type="InterPro" id="IPR045083">
    <property type="entry name" value="ATP_synth_F0_asu_bact/mt"/>
</dbReference>
<evidence type="ECO:0000256" key="5">
    <source>
        <dbReference type="ARBA" id="ARBA00022692"/>
    </source>
</evidence>
<organism evidence="14 15">
    <name type="scientific">Vicia faba</name>
    <name type="common">Broad bean</name>
    <name type="synonym">Faba vulgaris</name>
    <dbReference type="NCBI Taxonomy" id="3906"/>
    <lineage>
        <taxon>Eukaryota</taxon>
        <taxon>Viridiplantae</taxon>
        <taxon>Streptophyta</taxon>
        <taxon>Embryophyta</taxon>
        <taxon>Tracheophyta</taxon>
        <taxon>Spermatophyta</taxon>
        <taxon>Magnoliopsida</taxon>
        <taxon>eudicotyledons</taxon>
        <taxon>Gunneridae</taxon>
        <taxon>Pentapetalae</taxon>
        <taxon>rosids</taxon>
        <taxon>fabids</taxon>
        <taxon>Fabales</taxon>
        <taxon>Fabaceae</taxon>
        <taxon>Papilionoideae</taxon>
        <taxon>50 kb inversion clade</taxon>
        <taxon>NPAAA clade</taxon>
        <taxon>Hologalegina</taxon>
        <taxon>IRL clade</taxon>
        <taxon>Fabeae</taxon>
        <taxon>Vicia</taxon>
    </lineage>
</organism>
<evidence type="ECO:0000313" key="15">
    <source>
        <dbReference type="Proteomes" id="UP001157006"/>
    </source>
</evidence>
<dbReference type="PANTHER" id="PTHR11410:SF0">
    <property type="entry name" value="ATP SYNTHASE SUBUNIT A"/>
    <property type="match status" value="1"/>
</dbReference>
<evidence type="ECO:0000256" key="11">
    <source>
        <dbReference type="ARBA" id="ARBA00023310"/>
    </source>
</evidence>
<dbReference type="PANTHER" id="PTHR11410">
    <property type="entry name" value="ATP SYNTHASE SUBUNIT A"/>
    <property type="match status" value="1"/>
</dbReference>
<evidence type="ECO:0000256" key="6">
    <source>
        <dbReference type="ARBA" id="ARBA00022781"/>
    </source>
</evidence>
<keyword evidence="6" id="KW-0375">Hydrogen ion transport</keyword>
<keyword evidence="8" id="KW-0406">Ion transport</keyword>
<accession>A0AAV1AI39</accession>
<keyword evidence="5 13" id="KW-0812">Transmembrane</keyword>
<evidence type="ECO:0000256" key="1">
    <source>
        <dbReference type="ARBA" id="ARBA00004141"/>
    </source>
</evidence>
<evidence type="ECO:0000256" key="8">
    <source>
        <dbReference type="ARBA" id="ARBA00023065"/>
    </source>
</evidence>
<keyword evidence="3" id="KW-0813">Transport</keyword>
<protein>
    <recommendedName>
        <fullName evidence="12">F-ATPase protein 6</fullName>
    </recommendedName>
</protein>
<comment type="subcellular location">
    <subcellularLocation>
        <location evidence="1">Membrane</location>
        <topology evidence="1">Multi-pass membrane protein</topology>
    </subcellularLocation>
</comment>
<dbReference type="AlphaFoldDB" id="A0AAV1AI39"/>
<evidence type="ECO:0000256" key="2">
    <source>
        <dbReference type="ARBA" id="ARBA00006810"/>
    </source>
</evidence>
<dbReference type="Proteomes" id="UP001157006">
    <property type="component" value="Chromosome 4"/>
</dbReference>
<keyword evidence="9" id="KW-0496">Mitochondrion</keyword>
<dbReference type="EMBL" id="OX451739">
    <property type="protein sequence ID" value="CAI8609959.1"/>
    <property type="molecule type" value="Genomic_DNA"/>
</dbReference>
<evidence type="ECO:0000256" key="13">
    <source>
        <dbReference type="SAM" id="Phobius"/>
    </source>
</evidence>
<keyword evidence="10 13" id="KW-0472">Membrane</keyword>
<proteinExistence type="inferred from homology"/>
<evidence type="ECO:0000313" key="14">
    <source>
        <dbReference type="EMBL" id="CAI8609959.1"/>
    </source>
</evidence>
<evidence type="ECO:0000256" key="9">
    <source>
        <dbReference type="ARBA" id="ARBA00023128"/>
    </source>
</evidence>
<keyword evidence="11" id="KW-0066">ATP synthesis</keyword>
<evidence type="ECO:0000256" key="7">
    <source>
        <dbReference type="ARBA" id="ARBA00022989"/>
    </source>
</evidence>
<dbReference type="GO" id="GO:0045259">
    <property type="term" value="C:proton-transporting ATP synthase complex"/>
    <property type="evidence" value="ECO:0007669"/>
    <property type="project" value="UniProtKB-KW"/>
</dbReference>
<evidence type="ECO:0000256" key="12">
    <source>
        <dbReference type="ARBA" id="ARBA00032954"/>
    </source>
</evidence>
<keyword evidence="7 13" id="KW-1133">Transmembrane helix</keyword>
<feature type="transmembrane region" description="Helical" evidence="13">
    <location>
        <begin position="6"/>
        <end position="28"/>
    </location>
</feature>
<keyword evidence="15" id="KW-1185">Reference proteome</keyword>
<reference evidence="14 15" key="1">
    <citation type="submission" date="2023-01" db="EMBL/GenBank/DDBJ databases">
        <authorList>
            <person name="Kreplak J."/>
        </authorList>
    </citation>
    <scope>NUCLEOTIDE SEQUENCE [LARGE SCALE GENOMIC DNA]</scope>
</reference>
<dbReference type="GO" id="GO:0046933">
    <property type="term" value="F:proton-transporting ATP synthase activity, rotational mechanism"/>
    <property type="evidence" value="ECO:0007669"/>
    <property type="project" value="TreeGrafter"/>
</dbReference>
<gene>
    <name evidence="14" type="ORF">VFH_IV158720</name>
</gene>
<evidence type="ECO:0000256" key="3">
    <source>
        <dbReference type="ARBA" id="ARBA00022448"/>
    </source>
</evidence>